<dbReference type="AlphaFoldDB" id="A0A8J2JZ45"/>
<organism evidence="1 2">
    <name type="scientific">Allacma fusca</name>
    <dbReference type="NCBI Taxonomy" id="39272"/>
    <lineage>
        <taxon>Eukaryota</taxon>
        <taxon>Metazoa</taxon>
        <taxon>Ecdysozoa</taxon>
        <taxon>Arthropoda</taxon>
        <taxon>Hexapoda</taxon>
        <taxon>Collembola</taxon>
        <taxon>Symphypleona</taxon>
        <taxon>Sminthuridae</taxon>
        <taxon>Allacma</taxon>
    </lineage>
</organism>
<protein>
    <submittedName>
        <fullName evidence="1">Uncharacterized protein</fullName>
    </submittedName>
</protein>
<dbReference type="PANTHER" id="PTHR46579">
    <property type="entry name" value="F5/8 TYPE C DOMAIN-CONTAINING PROTEIN-RELATED"/>
    <property type="match status" value="1"/>
</dbReference>
<evidence type="ECO:0000313" key="2">
    <source>
        <dbReference type="Proteomes" id="UP000708208"/>
    </source>
</evidence>
<accession>A0A8J2JZ45</accession>
<name>A0A8J2JZ45_9HEXA</name>
<proteinExistence type="predicted"/>
<reference evidence="1" key="1">
    <citation type="submission" date="2021-06" db="EMBL/GenBank/DDBJ databases">
        <authorList>
            <person name="Hodson N. C."/>
            <person name="Mongue J. A."/>
            <person name="Jaron S. K."/>
        </authorList>
    </citation>
    <scope>NUCLEOTIDE SEQUENCE</scope>
</reference>
<evidence type="ECO:0000313" key="1">
    <source>
        <dbReference type="EMBL" id="CAG7724650.1"/>
    </source>
</evidence>
<sequence>MCDSIARPPVMARTNVDVRNILTSCINSGLVEFKQKGIVSISPLYHLPYFDIIQGCPPDMLHCVDLGPPYRDVLPSQYYQHWLLLVDGISQMVKANASTDDIERGGLCLEDFSSQISSLYGTCSERFNVHLLRHLCAFAKLTQYMRNLVVNKFGEKTGAKNDGICDAALAQLGFEVSRDRLKSSEDVLRRHHGSCVVRTQRVTVVIAGLHLGFTQFVVSHDENFLRHCKMKIWLTLVLVTVVVPVIPKLFPICDETVRRIIPEG</sequence>
<gene>
    <name evidence="1" type="ORF">AFUS01_LOCUS13655</name>
</gene>
<dbReference type="PANTHER" id="PTHR46579:SF1">
    <property type="entry name" value="F5_8 TYPE C DOMAIN-CONTAINING PROTEIN"/>
    <property type="match status" value="1"/>
</dbReference>
<dbReference type="OrthoDB" id="3263820at2759"/>
<dbReference type="EMBL" id="CAJVCH010112194">
    <property type="protein sequence ID" value="CAG7724650.1"/>
    <property type="molecule type" value="Genomic_DNA"/>
</dbReference>
<comment type="caution">
    <text evidence="1">The sequence shown here is derived from an EMBL/GenBank/DDBJ whole genome shotgun (WGS) entry which is preliminary data.</text>
</comment>
<dbReference type="Proteomes" id="UP000708208">
    <property type="component" value="Unassembled WGS sequence"/>
</dbReference>
<keyword evidence="2" id="KW-1185">Reference proteome</keyword>